<keyword evidence="1" id="KW-0812">Transmembrane</keyword>
<reference evidence="3 4" key="1">
    <citation type="journal article" date="2022" name="Microbiol. Resour. Announc.">
        <title>Complete Genome Sequence of the Hyperthermophilic and Acidophilic Archaeon Saccharolobus caldissimus Strain HS-3T.</title>
        <authorList>
            <person name="Sakai H.D."/>
            <person name="Kurosawa N."/>
        </authorList>
    </citation>
    <scope>NUCLEOTIDE SEQUENCE [LARGE SCALE GENOMIC DNA]</scope>
    <source>
        <strain evidence="3 4">JCM32116</strain>
    </source>
</reference>
<feature type="transmembrane region" description="Helical" evidence="1">
    <location>
        <begin position="249"/>
        <end position="269"/>
    </location>
</feature>
<dbReference type="AlphaFoldDB" id="A0AAQ4CVM9"/>
<feature type="domain" description="Glycosyltransferase 2-like" evidence="2">
    <location>
        <begin position="7"/>
        <end position="173"/>
    </location>
</feature>
<dbReference type="EMBL" id="AP025226">
    <property type="protein sequence ID" value="BDB99860.1"/>
    <property type="molecule type" value="Genomic_DNA"/>
</dbReference>
<accession>A0AAQ4CVM9</accession>
<keyword evidence="1" id="KW-0472">Membrane</keyword>
<dbReference type="GeneID" id="68867604"/>
<evidence type="ECO:0000259" key="2">
    <source>
        <dbReference type="Pfam" id="PF00535"/>
    </source>
</evidence>
<gene>
    <name evidence="3" type="ORF">SACC_28770</name>
</gene>
<evidence type="ECO:0000313" key="3">
    <source>
        <dbReference type="EMBL" id="BDB99860.1"/>
    </source>
</evidence>
<organism evidence="3 4">
    <name type="scientific">Saccharolobus caldissimus</name>
    <dbReference type="NCBI Taxonomy" id="1702097"/>
    <lineage>
        <taxon>Archaea</taxon>
        <taxon>Thermoproteota</taxon>
        <taxon>Thermoprotei</taxon>
        <taxon>Sulfolobales</taxon>
        <taxon>Sulfolobaceae</taxon>
        <taxon>Saccharolobus</taxon>
    </lineage>
</organism>
<dbReference type="InterPro" id="IPR029044">
    <property type="entry name" value="Nucleotide-diphossugar_trans"/>
</dbReference>
<dbReference type="PANTHER" id="PTHR43179">
    <property type="entry name" value="RHAMNOSYLTRANSFERASE WBBL"/>
    <property type="match status" value="1"/>
</dbReference>
<name>A0AAQ4CVM9_9CREN</name>
<dbReference type="RefSeq" id="WP_229570382.1">
    <property type="nucleotide sequence ID" value="NZ_AP025226.1"/>
</dbReference>
<dbReference type="InterPro" id="IPR001173">
    <property type="entry name" value="Glyco_trans_2-like"/>
</dbReference>
<dbReference type="PANTHER" id="PTHR43179:SF7">
    <property type="entry name" value="RHAMNOSYLTRANSFERASE WBBL"/>
    <property type="match status" value="1"/>
</dbReference>
<dbReference type="GO" id="GO:0016740">
    <property type="term" value="F:transferase activity"/>
    <property type="evidence" value="ECO:0007669"/>
    <property type="project" value="UniProtKB-KW"/>
</dbReference>
<evidence type="ECO:0000313" key="4">
    <source>
        <dbReference type="Proteomes" id="UP001319921"/>
    </source>
</evidence>
<keyword evidence="4" id="KW-1185">Reference proteome</keyword>
<dbReference type="KEGG" id="scas:SACC_28770"/>
<dbReference type="SUPFAM" id="SSF53448">
    <property type="entry name" value="Nucleotide-diphospho-sugar transferases"/>
    <property type="match status" value="1"/>
</dbReference>
<proteinExistence type="predicted"/>
<dbReference type="Pfam" id="PF00535">
    <property type="entry name" value="Glycos_transf_2"/>
    <property type="match status" value="1"/>
</dbReference>
<protein>
    <submittedName>
        <fullName evidence="3">Glycosyl transferase</fullName>
    </submittedName>
</protein>
<evidence type="ECO:0000256" key="1">
    <source>
        <dbReference type="SAM" id="Phobius"/>
    </source>
</evidence>
<dbReference type="Gene3D" id="3.90.550.10">
    <property type="entry name" value="Spore Coat Polysaccharide Biosynthesis Protein SpsA, Chain A"/>
    <property type="match status" value="1"/>
</dbReference>
<sequence length="289" mass="33629">MQAIKVSLVFITFNNEGIIRKSICSFIKYLGNYIDEIIVFDNASSDRTVDEINTIKDSRIKVYRSDKNLGYRKALNILVYLTRNELVIVSNPDVYIIDSSLSRIINVMSSNKNIGIGCPISITQQKIMEKPILPCILYKIKSIDELKDSSEIIETQIGGGSIFIVRKSVFNEIGGLDENCFMYGEEMEISYKVLKHGYKIIWDTGAKVIHEYSYSTRRIKDKSLIDKLKFSFYCSFLNCYKYVYKNRNILYKIFFFTLYFLFVVVRAFYKRSLSDLKFGVIALKILRRK</sequence>
<keyword evidence="1" id="KW-1133">Transmembrane helix</keyword>
<dbReference type="Proteomes" id="UP001319921">
    <property type="component" value="Chromosome"/>
</dbReference>
<keyword evidence="3" id="KW-0808">Transferase</keyword>